<accession>A0A7Y9LVQ9</accession>
<protein>
    <recommendedName>
        <fullName evidence="2">DUF1023 domain-containing protein</fullName>
    </recommendedName>
</protein>
<keyword evidence="4" id="KW-1185">Reference proteome</keyword>
<evidence type="ECO:0000313" key="4">
    <source>
        <dbReference type="Proteomes" id="UP000521748"/>
    </source>
</evidence>
<gene>
    <name evidence="3" type="ORF">FHU41_002753</name>
</gene>
<sequence length="524" mass="56684">MLNPGKDPDLKKLDTLHSKINTGNNSARNDYLEQLAKLTPEQLVLYKLWKPEQTRNPLPALPGEDVPSAKKWWQNLNKTIQLALMGAVPGIIGNLNGIPYTTRSKANDALMKELKDDPTTNKNTLTALNVIEDKLVLDNGKRNPDRSIISFDPNNGKPLAALAIGNLDTAGNVTWNVPGMNTTVSDGMESWADSAQDLYKNQTEEFKRLHKDGKNAVVAWIGYDTPPAPPASWGVLFTDAAVKGADKLQVALDGFQDTRGPGNGYTINVAAHSYGTTTSSIALTHTKYPVDTVAFFGSAGIDPDRVPNAAAMHVNHGTDGQPAVYETHASDDMIAPSGIVGSNLGKAVPIIGAYIPDPFGLDPREDPTDPWFGGHNFSSEGGYDTAGNVYDRVTGHDANGSQPVRTLLFASEDHGYLNQKTESGHNIALVTTGQGEKIQTLSPLKYNPDGSLDDSKFYGSNRPHQGWQPSDWDINAAHRTDPNHPLFPQPNPSIEIPQSKPPVVLPQSKLPPMFPQSPLPPSEH</sequence>
<proteinExistence type="predicted"/>
<feature type="region of interest" description="Disordered" evidence="1">
    <location>
        <begin position="441"/>
        <end position="524"/>
    </location>
</feature>
<evidence type="ECO:0000259" key="2">
    <source>
        <dbReference type="Pfam" id="PF06259"/>
    </source>
</evidence>
<organism evidence="3 4">
    <name type="scientific">Psychromicrobium silvestre</name>
    <dbReference type="NCBI Taxonomy" id="1645614"/>
    <lineage>
        <taxon>Bacteria</taxon>
        <taxon>Bacillati</taxon>
        <taxon>Actinomycetota</taxon>
        <taxon>Actinomycetes</taxon>
        <taxon>Micrococcales</taxon>
        <taxon>Micrococcaceae</taxon>
        <taxon>Psychromicrobium</taxon>
    </lineage>
</organism>
<dbReference type="RefSeq" id="WP_179390153.1">
    <property type="nucleotide sequence ID" value="NZ_JACBYQ010000002.1"/>
</dbReference>
<dbReference type="AlphaFoldDB" id="A0A7Y9LVQ9"/>
<reference evidence="3 4" key="1">
    <citation type="submission" date="2020-07" db="EMBL/GenBank/DDBJ databases">
        <title>Sequencing the genomes of 1000 actinobacteria strains.</title>
        <authorList>
            <person name="Klenk H.-P."/>
        </authorList>
    </citation>
    <scope>NUCLEOTIDE SEQUENCE [LARGE SCALE GENOMIC DNA]</scope>
    <source>
        <strain evidence="3 4">DSM 102047</strain>
    </source>
</reference>
<evidence type="ECO:0000256" key="1">
    <source>
        <dbReference type="SAM" id="MobiDB-lite"/>
    </source>
</evidence>
<feature type="domain" description="DUF1023" evidence="2">
    <location>
        <begin position="155"/>
        <end position="335"/>
    </location>
</feature>
<dbReference type="Proteomes" id="UP000521748">
    <property type="component" value="Unassembled WGS sequence"/>
</dbReference>
<name>A0A7Y9LVQ9_9MICC</name>
<dbReference type="EMBL" id="JACBYQ010000002">
    <property type="protein sequence ID" value="NYE96503.1"/>
    <property type="molecule type" value="Genomic_DNA"/>
</dbReference>
<feature type="compositionally biased region" description="Pro residues" evidence="1">
    <location>
        <begin position="512"/>
        <end position="524"/>
    </location>
</feature>
<dbReference type="Pfam" id="PF06259">
    <property type="entry name" value="Abhydrolase_8"/>
    <property type="match status" value="1"/>
</dbReference>
<comment type="caution">
    <text evidence="3">The sequence shown here is derived from an EMBL/GenBank/DDBJ whole genome shotgun (WGS) entry which is preliminary data.</text>
</comment>
<dbReference type="InterPro" id="IPR010427">
    <property type="entry name" value="DUF1023"/>
</dbReference>
<evidence type="ECO:0000313" key="3">
    <source>
        <dbReference type="EMBL" id="NYE96503.1"/>
    </source>
</evidence>